<keyword evidence="2" id="KW-1185">Reference proteome</keyword>
<dbReference type="AlphaFoldDB" id="A0A1H3HMP1"/>
<accession>A0A1H3HMP1</accession>
<reference evidence="1 2" key="1">
    <citation type="submission" date="2016-10" db="EMBL/GenBank/DDBJ databases">
        <authorList>
            <person name="de Groot N.N."/>
        </authorList>
    </citation>
    <scope>NUCLEOTIDE SEQUENCE [LARGE SCALE GENOMIC DNA]</scope>
    <source>
        <strain evidence="1 2">DSM 24677</strain>
    </source>
</reference>
<keyword evidence="1" id="KW-0436">Ligase</keyword>
<dbReference type="GO" id="GO:0005524">
    <property type="term" value="F:ATP binding"/>
    <property type="evidence" value="ECO:0007669"/>
    <property type="project" value="InterPro"/>
</dbReference>
<gene>
    <name evidence="1" type="ORF">SAMN05444486_101538</name>
</gene>
<dbReference type="GO" id="GO:0004814">
    <property type="term" value="F:arginine-tRNA ligase activity"/>
    <property type="evidence" value="ECO:0007669"/>
    <property type="project" value="InterPro"/>
</dbReference>
<dbReference type="InterPro" id="IPR001278">
    <property type="entry name" value="Arg-tRNA-ligase"/>
</dbReference>
<dbReference type="Gene3D" id="3.40.50.620">
    <property type="entry name" value="HUPs"/>
    <property type="match status" value="1"/>
</dbReference>
<dbReference type="STRING" id="576131.SAMN05444486_101538"/>
<name>A0A1H3HMP1_9RHOB</name>
<sequence>MSTTKPQRINVEFVSAYPSRPLRGEDAYAAIIGDVLARMAATLGHEVTREYYVNDAGAQADALARGVYARCLAPTEFEADEITALAAAVRKGLSKDLFEAVEADWLPAVRRAAVEAAMASIREGLTALDVQFDTFTHESSLETRGELFRLFSDFARKDALMDSSGNLINAAPEKPVERLMLDTVSRGDLRPRPLTDGDGRYTYYAADLAYHSDKLARGYDLLIDVFRKDHSSYAPGLIAGVDLMSAGKAKLSVCLIDPVRPALAEEPSPRAPAVQGLPSLEELLAYYGARLLRRLFLTHAPGEPLELACCTEIRTALLDADKLCASALALPISDVDAQSLETPLTEAAFNARNPHMLMKSANELAAQFIKAGKITPKGTAALSQLLATLGLAQ</sequence>
<proteinExistence type="predicted"/>
<keyword evidence="1" id="KW-0030">Aminoacyl-tRNA synthetase</keyword>
<dbReference type="GeneID" id="78123341"/>
<dbReference type="RefSeq" id="WP_089887617.1">
    <property type="nucleotide sequence ID" value="NZ_CALJFH010000040.1"/>
</dbReference>
<evidence type="ECO:0000313" key="2">
    <source>
        <dbReference type="Proteomes" id="UP000199026"/>
    </source>
</evidence>
<dbReference type="PANTHER" id="PTHR11956:SF5">
    <property type="entry name" value="ARGININE--TRNA LIGASE, CYTOPLASMIC"/>
    <property type="match status" value="1"/>
</dbReference>
<dbReference type="SUPFAM" id="SSF52374">
    <property type="entry name" value="Nucleotidylyl transferase"/>
    <property type="match status" value="1"/>
</dbReference>
<dbReference type="OrthoDB" id="9803211at2"/>
<organism evidence="1 2">
    <name type="scientific">Lentibacter algarum</name>
    <dbReference type="NCBI Taxonomy" id="576131"/>
    <lineage>
        <taxon>Bacteria</taxon>
        <taxon>Pseudomonadati</taxon>
        <taxon>Pseudomonadota</taxon>
        <taxon>Alphaproteobacteria</taxon>
        <taxon>Rhodobacterales</taxon>
        <taxon>Roseobacteraceae</taxon>
        <taxon>Lentibacter</taxon>
    </lineage>
</organism>
<dbReference type="Proteomes" id="UP000199026">
    <property type="component" value="Unassembled WGS sequence"/>
</dbReference>
<dbReference type="InterPro" id="IPR014729">
    <property type="entry name" value="Rossmann-like_a/b/a_fold"/>
</dbReference>
<dbReference type="EMBL" id="FNPR01000001">
    <property type="protein sequence ID" value="SDY16773.1"/>
    <property type="molecule type" value="Genomic_DNA"/>
</dbReference>
<dbReference type="GO" id="GO:0006420">
    <property type="term" value="P:arginyl-tRNA aminoacylation"/>
    <property type="evidence" value="ECO:0007669"/>
    <property type="project" value="InterPro"/>
</dbReference>
<evidence type="ECO:0000313" key="1">
    <source>
        <dbReference type="EMBL" id="SDY16773.1"/>
    </source>
</evidence>
<dbReference type="PRINTS" id="PR01038">
    <property type="entry name" value="TRNASYNTHARG"/>
</dbReference>
<protein>
    <submittedName>
        <fullName evidence="1">Arginyl-tRNA synthetase</fullName>
    </submittedName>
</protein>
<dbReference type="PANTHER" id="PTHR11956">
    <property type="entry name" value="ARGINYL-TRNA SYNTHETASE"/>
    <property type="match status" value="1"/>
</dbReference>